<sequence length="125" mass="13284">MTAREPQSSAPLGPPGARWRYLLPQRFFWGSGVVLVLALACVVLAVMLSRPGEGSTLAPGLLVAATAALLLSLAALLLGVQRWLLGPLLALRNWASSIRQGDFSARLHKTDTGAISELADDINRL</sequence>
<proteinExistence type="predicted"/>
<dbReference type="AlphaFoldDB" id="A0A382HQH4"/>
<dbReference type="Gene3D" id="6.10.340.10">
    <property type="match status" value="1"/>
</dbReference>
<dbReference type="SUPFAM" id="SSF158472">
    <property type="entry name" value="HAMP domain-like"/>
    <property type="match status" value="1"/>
</dbReference>
<evidence type="ECO:0000259" key="2">
    <source>
        <dbReference type="PROSITE" id="PS50885"/>
    </source>
</evidence>
<reference evidence="3" key="1">
    <citation type="submission" date="2018-05" db="EMBL/GenBank/DDBJ databases">
        <authorList>
            <person name="Lanie J.A."/>
            <person name="Ng W.-L."/>
            <person name="Kazmierczak K.M."/>
            <person name="Andrzejewski T.M."/>
            <person name="Davidsen T.M."/>
            <person name="Wayne K.J."/>
            <person name="Tettelin H."/>
            <person name="Glass J.I."/>
            <person name="Rusch D."/>
            <person name="Podicherti R."/>
            <person name="Tsui H.-C.T."/>
            <person name="Winkler M.E."/>
        </authorList>
    </citation>
    <scope>NUCLEOTIDE SEQUENCE</scope>
</reference>
<dbReference type="GO" id="GO:0007165">
    <property type="term" value="P:signal transduction"/>
    <property type="evidence" value="ECO:0007669"/>
    <property type="project" value="InterPro"/>
</dbReference>
<dbReference type="PROSITE" id="PS50885">
    <property type="entry name" value="HAMP"/>
    <property type="match status" value="1"/>
</dbReference>
<evidence type="ECO:0000313" key="3">
    <source>
        <dbReference type="EMBL" id="SVB89634.1"/>
    </source>
</evidence>
<protein>
    <recommendedName>
        <fullName evidence="2">HAMP domain-containing protein</fullName>
    </recommendedName>
</protein>
<name>A0A382HQH4_9ZZZZ</name>
<dbReference type="InterPro" id="IPR003660">
    <property type="entry name" value="HAMP_dom"/>
</dbReference>
<evidence type="ECO:0000256" key="1">
    <source>
        <dbReference type="SAM" id="Phobius"/>
    </source>
</evidence>
<feature type="transmembrane region" description="Helical" evidence="1">
    <location>
        <begin position="27"/>
        <end position="48"/>
    </location>
</feature>
<feature type="transmembrane region" description="Helical" evidence="1">
    <location>
        <begin position="60"/>
        <end position="80"/>
    </location>
</feature>
<keyword evidence="1" id="KW-0812">Transmembrane</keyword>
<dbReference type="GO" id="GO:0016020">
    <property type="term" value="C:membrane"/>
    <property type="evidence" value="ECO:0007669"/>
    <property type="project" value="InterPro"/>
</dbReference>
<dbReference type="EMBL" id="UINC01062738">
    <property type="protein sequence ID" value="SVB89634.1"/>
    <property type="molecule type" value="Genomic_DNA"/>
</dbReference>
<gene>
    <name evidence="3" type="ORF">METZ01_LOCUS242488</name>
</gene>
<feature type="domain" description="HAMP" evidence="2">
    <location>
        <begin position="82"/>
        <end position="125"/>
    </location>
</feature>
<feature type="non-terminal residue" evidence="3">
    <location>
        <position position="125"/>
    </location>
</feature>
<keyword evidence="1" id="KW-1133">Transmembrane helix</keyword>
<accession>A0A382HQH4</accession>
<keyword evidence="1" id="KW-0472">Membrane</keyword>
<organism evidence="3">
    <name type="scientific">marine metagenome</name>
    <dbReference type="NCBI Taxonomy" id="408172"/>
    <lineage>
        <taxon>unclassified sequences</taxon>
        <taxon>metagenomes</taxon>
        <taxon>ecological metagenomes</taxon>
    </lineage>
</organism>